<comment type="caution">
    <text evidence="1">The sequence shown here is derived from an EMBL/GenBank/DDBJ whole genome shotgun (WGS) entry which is preliminary data.</text>
</comment>
<gene>
    <name evidence="1" type="ORF">NKI33_20260</name>
</gene>
<dbReference type="RefSeq" id="WP_352657482.1">
    <property type="nucleotide sequence ID" value="NZ_JAMYPJ010000030.1"/>
</dbReference>
<organism evidence="1 2">
    <name type="scientific">Mesorhizobium opportunistum</name>
    <dbReference type="NCBI Taxonomy" id="593909"/>
    <lineage>
        <taxon>Bacteria</taxon>
        <taxon>Pseudomonadati</taxon>
        <taxon>Pseudomonadota</taxon>
        <taxon>Alphaproteobacteria</taxon>
        <taxon>Hyphomicrobiales</taxon>
        <taxon>Phyllobacteriaceae</taxon>
        <taxon>Mesorhizobium</taxon>
    </lineage>
</organism>
<keyword evidence="2" id="KW-1185">Reference proteome</keyword>
<dbReference type="Proteomes" id="UP001464387">
    <property type="component" value="Unassembled WGS sequence"/>
</dbReference>
<accession>A0ABV1YJL7</accession>
<evidence type="ECO:0000313" key="2">
    <source>
        <dbReference type="Proteomes" id="UP001464387"/>
    </source>
</evidence>
<reference evidence="1 2" key="1">
    <citation type="journal article" date="2024" name="Proc. Natl. Acad. Sci. U.S.A.">
        <title>The evolutionary genomics of adaptation to stress in wild rhizobium bacteria.</title>
        <authorList>
            <person name="Kehlet-Delgado H."/>
            <person name="Montoya A.P."/>
            <person name="Jensen K.T."/>
            <person name="Wendlandt C.E."/>
            <person name="Dexheimer C."/>
            <person name="Roberts M."/>
            <person name="Torres Martinez L."/>
            <person name="Friesen M.L."/>
            <person name="Griffitts J.S."/>
            <person name="Porter S.S."/>
        </authorList>
    </citation>
    <scope>NUCLEOTIDE SEQUENCE [LARGE SCALE GENOMIC DNA]</scope>
    <source>
        <strain evidence="1 2">M0729</strain>
    </source>
</reference>
<proteinExistence type="predicted"/>
<sequence length="53" mass="5527">MTAVTAARIERSAGNLIRRTDAADPNMAADGVASTSVAVRVLQATENSSSCYR</sequence>
<evidence type="ECO:0000313" key="1">
    <source>
        <dbReference type="EMBL" id="MER8935289.1"/>
    </source>
</evidence>
<dbReference type="EMBL" id="JAMYPJ010000030">
    <property type="protein sequence ID" value="MER8935289.1"/>
    <property type="molecule type" value="Genomic_DNA"/>
</dbReference>
<name>A0ABV1YJL7_9HYPH</name>
<protein>
    <submittedName>
        <fullName evidence="1">Uncharacterized protein</fullName>
    </submittedName>
</protein>